<dbReference type="InterPro" id="IPR051012">
    <property type="entry name" value="CellSynth/LPSAsmb/PSIAsmb"/>
</dbReference>
<dbReference type="InterPro" id="IPR011990">
    <property type="entry name" value="TPR-like_helical_dom_sf"/>
</dbReference>
<comment type="caution">
    <text evidence="4">The sequence shown here is derived from an EMBL/GenBank/DDBJ whole genome shotgun (WGS) entry which is preliminary data.</text>
</comment>
<dbReference type="SMART" id="SM00028">
    <property type="entry name" value="TPR"/>
    <property type="match status" value="12"/>
</dbReference>
<feature type="repeat" description="TPR" evidence="3">
    <location>
        <begin position="33"/>
        <end position="66"/>
    </location>
</feature>
<evidence type="ECO:0000313" key="4">
    <source>
        <dbReference type="EMBL" id="MBI4727755.1"/>
    </source>
</evidence>
<dbReference type="Pfam" id="PF14559">
    <property type="entry name" value="TPR_19"/>
    <property type="match status" value="1"/>
</dbReference>
<dbReference type="EMBL" id="JACQXR010000155">
    <property type="protein sequence ID" value="MBI4727755.1"/>
    <property type="molecule type" value="Genomic_DNA"/>
</dbReference>
<accession>A0A933IC68</accession>
<dbReference type="PROSITE" id="PS50293">
    <property type="entry name" value="TPR_REGION"/>
    <property type="match status" value="1"/>
</dbReference>
<dbReference type="InterPro" id="IPR019734">
    <property type="entry name" value="TPR_rpt"/>
</dbReference>
<feature type="repeat" description="TPR" evidence="3">
    <location>
        <begin position="168"/>
        <end position="201"/>
    </location>
</feature>
<dbReference type="Pfam" id="PF07719">
    <property type="entry name" value="TPR_2"/>
    <property type="match status" value="1"/>
</dbReference>
<dbReference type="PROSITE" id="PS51257">
    <property type="entry name" value="PROKAR_LIPOPROTEIN"/>
    <property type="match status" value="1"/>
</dbReference>
<feature type="repeat" description="TPR" evidence="3">
    <location>
        <begin position="101"/>
        <end position="134"/>
    </location>
</feature>
<feature type="repeat" description="TPR" evidence="3">
    <location>
        <begin position="304"/>
        <end position="337"/>
    </location>
</feature>
<keyword evidence="2 3" id="KW-0802">TPR repeat</keyword>
<evidence type="ECO:0000256" key="1">
    <source>
        <dbReference type="ARBA" id="ARBA00022737"/>
    </source>
</evidence>
<feature type="repeat" description="TPR" evidence="3">
    <location>
        <begin position="405"/>
        <end position="438"/>
    </location>
</feature>
<dbReference type="Gene3D" id="1.25.40.10">
    <property type="entry name" value="Tetratricopeptide repeat domain"/>
    <property type="match status" value="5"/>
</dbReference>
<proteinExistence type="predicted"/>
<reference evidence="4" key="1">
    <citation type="submission" date="2020-07" db="EMBL/GenBank/DDBJ databases">
        <title>Huge and variable diversity of episymbiotic CPR bacteria and DPANN archaea in groundwater ecosystems.</title>
        <authorList>
            <person name="He C.Y."/>
            <person name="Keren R."/>
            <person name="Whittaker M."/>
            <person name="Farag I.F."/>
            <person name="Doudna J."/>
            <person name="Cate J.H.D."/>
            <person name="Banfield J.F."/>
        </authorList>
    </citation>
    <scope>NUCLEOTIDE SEQUENCE</scope>
    <source>
        <strain evidence="4">NC_groundwater_1520_Pr4_B-0.1um_53_5</strain>
    </source>
</reference>
<organism evidence="4 5">
    <name type="scientific">candidate division TA06 bacterium</name>
    <dbReference type="NCBI Taxonomy" id="2250710"/>
    <lineage>
        <taxon>Bacteria</taxon>
        <taxon>Bacteria division TA06</taxon>
    </lineage>
</organism>
<protein>
    <submittedName>
        <fullName evidence="4">Tetratricopeptide repeat protein</fullName>
    </submittedName>
</protein>
<sequence>MKKRLALILLSLTFAIGCVKRQVLNPDQANLALLDYIDLAAAQEDQGNLKGAIKTYKRALEINRSSALLHLYIAQNYYELGNDTLAALYARKAAKLDSANVDPYLILGNAYLIAKDWPAALAEYQQAFKLDPRNSEIAVTLSGLYEIANQPDSAQNVLTQAMVQNDDPELQVQLAGALARAKKYQPAIEQYRSVLLSDPQNAKTSLSLAALYEAVEQPDSAYAYYLAAEELSPKNQYLKRHIFNLLLLKNDFPGAILKAEDILALGIKDRNLRLQLARLYYQQKDYPAAFLNFDLLLQDDSLNTEALYTLARLKLEQKQYPEASGYFSRTLRILPRLAEGWLNLGICQLAQQQKDSAQISFKRSRRHGNKMQLDYIWGYAYVQLEQYSQAIPHYLKLYPKNKKDLNLLFNLAAAYERSGNFEQAEGYFLLLLARQPGNHLALNYLGYMYAERGINLDQAETMVAKALQAEPDNAYYIDSMGWIYFKQGKMSQAGEELERAVKLMPEDAAMRDHLGDVYLALGQKDLALKQWRKALELDPKKEDVKKKIEAHE</sequence>
<dbReference type="PROSITE" id="PS50005">
    <property type="entry name" value="TPR"/>
    <property type="match status" value="7"/>
</dbReference>
<dbReference type="InterPro" id="IPR013105">
    <property type="entry name" value="TPR_2"/>
</dbReference>
<feature type="repeat" description="TPR" evidence="3">
    <location>
        <begin position="508"/>
        <end position="541"/>
    </location>
</feature>
<dbReference type="PANTHER" id="PTHR45586:SF1">
    <property type="entry name" value="LIPOPOLYSACCHARIDE ASSEMBLY PROTEIN B"/>
    <property type="match status" value="1"/>
</dbReference>
<dbReference type="PANTHER" id="PTHR45586">
    <property type="entry name" value="TPR REPEAT-CONTAINING PROTEIN PA4667"/>
    <property type="match status" value="1"/>
</dbReference>
<evidence type="ECO:0000313" key="5">
    <source>
        <dbReference type="Proteomes" id="UP000736328"/>
    </source>
</evidence>
<dbReference type="AlphaFoldDB" id="A0A933IC68"/>
<evidence type="ECO:0000256" key="2">
    <source>
        <dbReference type="ARBA" id="ARBA00022803"/>
    </source>
</evidence>
<feature type="repeat" description="TPR" evidence="3">
    <location>
        <begin position="474"/>
        <end position="507"/>
    </location>
</feature>
<dbReference type="Pfam" id="PF13181">
    <property type="entry name" value="TPR_8"/>
    <property type="match status" value="1"/>
</dbReference>
<dbReference type="Pfam" id="PF13414">
    <property type="entry name" value="TPR_11"/>
    <property type="match status" value="1"/>
</dbReference>
<dbReference type="SUPFAM" id="SSF48452">
    <property type="entry name" value="TPR-like"/>
    <property type="match status" value="2"/>
</dbReference>
<gene>
    <name evidence="4" type="ORF">HY768_11150</name>
</gene>
<dbReference type="Pfam" id="PF13432">
    <property type="entry name" value="TPR_16"/>
    <property type="match status" value="2"/>
</dbReference>
<evidence type="ECO:0000256" key="3">
    <source>
        <dbReference type="PROSITE-ProRule" id="PRU00339"/>
    </source>
</evidence>
<keyword evidence="1" id="KW-0677">Repeat</keyword>
<dbReference type="Proteomes" id="UP000736328">
    <property type="component" value="Unassembled WGS sequence"/>
</dbReference>
<name>A0A933IC68_UNCT6</name>